<evidence type="ECO:0000256" key="1">
    <source>
        <dbReference type="SAM" id="MobiDB-lite"/>
    </source>
</evidence>
<reference evidence="2 3" key="1">
    <citation type="submission" date="2024-09" db="EMBL/GenBank/DDBJ databases">
        <title>Chromosome-scale assembly of Riccia sorocarpa.</title>
        <authorList>
            <person name="Paukszto L."/>
        </authorList>
    </citation>
    <scope>NUCLEOTIDE SEQUENCE [LARGE SCALE GENOMIC DNA]</scope>
    <source>
        <strain evidence="2">LP-2024</strain>
        <tissue evidence="2">Aerial parts of the thallus</tissue>
    </source>
</reference>
<evidence type="ECO:0000313" key="2">
    <source>
        <dbReference type="EMBL" id="KAL3694183.1"/>
    </source>
</evidence>
<accession>A0ABD3HRW1</accession>
<proteinExistence type="predicted"/>
<comment type="caution">
    <text evidence="2">The sequence shown here is derived from an EMBL/GenBank/DDBJ whole genome shotgun (WGS) entry which is preliminary data.</text>
</comment>
<feature type="compositionally biased region" description="Basic and acidic residues" evidence="1">
    <location>
        <begin position="134"/>
        <end position="155"/>
    </location>
</feature>
<feature type="region of interest" description="Disordered" evidence="1">
    <location>
        <begin position="56"/>
        <end position="163"/>
    </location>
</feature>
<protein>
    <submittedName>
        <fullName evidence="2">Uncharacterized protein</fullName>
    </submittedName>
</protein>
<dbReference type="AlphaFoldDB" id="A0ABD3HRW1"/>
<feature type="compositionally biased region" description="Basic and acidic residues" evidence="1">
    <location>
        <begin position="95"/>
        <end position="120"/>
    </location>
</feature>
<feature type="compositionally biased region" description="Acidic residues" evidence="1">
    <location>
        <begin position="70"/>
        <end position="87"/>
    </location>
</feature>
<gene>
    <name evidence="2" type="ORF">R1sor_007834</name>
</gene>
<evidence type="ECO:0000313" key="3">
    <source>
        <dbReference type="Proteomes" id="UP001633002"/>
    </source>
</evidence>
<dbReference type="EMBL" id="JBJQOH010000003">
    <property type="protein sequence ID" value="KAL3694183.1"/>
    <property type="molecule type" value="Genomic_DNA"/>
</dbReference>
<dbReference type="Proteomes" id="UP001633002">
    <property type="component" value="Unassembled WGS sequence"/>
</dbReference>
<sequence length="201" mass="23447">MKQTPWQQSDTQTCKWLLKQTVDILFALRKNREPASRGFKTLKRAKEELQKALARIIGEDNVPMDWPADSPEEEDPPQPTEISDEEYPPQPKGETMLRDHEERNQERTEIDRQAEAETQRKLRNSCAEAARAYLPDRQHELIPESSSRDNHRDSSTRTQSRPLLICLRARPDSTLPRRNPLGNFRIESHDMECTHEQEHGT</sequence>
<organism evidence="2 3">
    <name type="scientific">Riccia sorocarpa</name>
    <dbReference type="NCBI Taxonomy" id="122646"/>
    <lineage>
        <taxon>Eukaryota</taxon>
        <taxon>Viridiplantae</taxon>
        <taxon>Streptophyta</taxon>
        <taxon>Embryophyta</taxon>
        <taxon>Marchantiophyta</taxon>
        <taxon>Marchantiopsida</taxon>
        <taxon>Marchantiidae</taxon>
        <taxon>Marchantiales</taxon>
        <taxon>Ricciaceae</taxon>
        <taxon>Riccia</taxon>
    </lineage>
</organism>
<name>A0ABD3HRW1_9MARC</name>
<keyword evidence="3" id="KW-1185">Reference proteome</keyword>